<reference evidence="1 2" key="1">
    <citation type="submission" date="2021-11" db="EMBL/GenBank/DDBJ databases">
        <title>Aliifidinibius sp. nov., a new bacterium isolated from saline soil.</title>
        <authorList>
            <person name="Galisteo C."/>
            <person name="De La Haba R."/>
            <person name="Sanchez-Porro C."/>
            <person name="Ventosa A."/>
        </authorList>
    </citation>
    <scope>NUCLEOTIDE SEQUENCE [LARGE SCALE GENOMIC DNA]</scope>
    <source>
        <strain evidence="1 2">KACC 190600</strain>
    </source>
</reference>
<dbReference type="EMBL" id="JAJNDC010000005">
    <property type="protein sequence ID" value="MCW9714425.1"/>
    <property type="molecule type" value="Genomic_DNA"/>
</dbReference>
<evidence type="ECO:0008006" key="3">
    <source>
        <dbReference type="Google" id="ProtNLM"/>
    </source>
</evidence>
<organism evidence="1 2">
    <name type="scientific">Fodinibius salicampi</name>
    <dbReference type="NCBI Taxonomy" id="1920655"/>
    <lineage>
        <taxon>Bacteria</taxon>
        <taxon>Pseudomonadati</taxon>
        <taxon>Balneolota</taxon>
        <taxon>Balneolia</taxon>
        <taxon>Balneolales</taxon>
        <taxon>Balneolaceae</taxon>
        <taxon>Fodinibius</taxon>
    </lineage>
</organism>
<sequence>MQTFLEIVRESLASINNPHFYNEERGFQGELVAEIRKRLPEIETEGVIVQQEYQKRMKDHGFKIRPDLIVHIPFEQADFVNRQEGNFFVIELKHNATKKEALADFLKLSRMCALLNYPLGIFINIDSSSTYLNEFKEKEKHKLHAFAVKNEDGIVEIIENAT</sequence>
<protein>
    <recommendedName>
        <fullName evidence="3">Type I restriction enzyme R protein N terminus (HSDR_N)</fullName>
    </recommendedName>
</protein>
<dbReference type="Proteomes" id="UP001207337">
    <property type="component" value="Unassembled WGS sequence"/>
</dbReference>
<gene>
    <name evidence="1" type="ORF">LQ318_16080</name>
</gene>
<dbReference type="RefSeq" id="WP_265791696.1">
    <property type="nucleotide sequence ID" value="NZ_BAABRS010000005.1"/>
</dbReference>
<proteinExistence type="predicted"/>
<evidence type="ECO:0000313" key="1">
    <source>
        <dbReference type="EMBL" id="MCW9714425.1"/>
    </source>
</evidence>
<keyword evidence="2" id="KW-1185">Reference proteome</keyword>
<name>A0ABT3Q2T1_9BACT</name>
<comment type="caution">
    <text evidence="1">The sequence shown here is derived from an EMBL/GenBank/DDBJ whole genome shotgun (WGS) entry which is preliminary data.</text>
</comment>
<evidence type="ECO:0000313" key="2">
    <source>
        <dbReference type="Proteomes" id="UP001207337"/>
    </source>
</evidence>
<accession>A0ABT3Q2T1</accession>